<dbReference type="OrthoDB" id="1014758at2"/>
<dbReference type="EMBL" id="UGTI01000001">
    <property type="protein sequence ID" value="SUB77308.1"/>
    <property type="molecule type" value="Genomic_DNA"/>
</dbReference>
<dbReference type="Proteomes" id="UP000030103">
    <property type="component" value="Unassembled WGS sequence"/>
</dbReference>
<keyword evidence="1" id="KW-1133">Transmembrane helix</keyword>
<dbReference type="STRING" id="28115.HQ47_09335"/>
<keyword evidence="1" id="KW-0472">Membrane</keyword>
<feature type="transmembrane region" description="Helical" evidence="1">
    <location>
        <begin position="62"/>
        <end position="83"/>
    </location>
</feature>
<evidence type="ECO:0000256" key="1">
    <source>
        <dbReference type="SAM" id="Phobius"/>
    </source>
</evidence>
<dbReference type="RefSeq" id="WP_018359418.1">
    <property type="nucleotide sequence ID" value="NZ_JRFA01000027.1"/>
</dbReference>
<keyword evidence="1" id="KW-0812">Transmembrane</keyword>
<gene>
    <name evidence="2" type="ORF">HQ47_09335</name>
    <name evidence="3" type="ORF">NCTC13100_00424</name>
</gene>
<dbReference type="AlphaFoldDB" id="A0A0A2E8J2"/>
<dbReference type="Proteomes" id="UP000254263">
    <property type="component" value="Unassembled WGS sequence"/>
</dbReference>
<proteinExistence type="predicted"/>
<keyword evidence="4" id="KW-1185">Reference proteome</keyword>
<feature type="transmembrane region" description="Helical" evidence="1">
    <location>
        <begin position="89"/>
        <end position="108"/>
    </location>
</feature>
<feature type="transmembrane region" description="Helical" evidence="1">
    <location>
        <begin position="33"/>
        <end position="50"/>
    </location>
</feature>
<evidence type="ECO:0000313" key="5">
    <source>
        <dbReference type="Proteomes" id="UP000254263"/>
    </source>
</evidence>
<evidence type="ECO:0000313" key="3">
    <source>
        <dbReference type="EMBL" id="SUB77308.1"/>
    </source>
</evidence>
<organism evidence="2 4">
    <name type="scientific">Porphyromonas macacae</name>
    <dbReference type="NCBI Taxonomy" id="28115"/>
    <lineage>
        <taxon>Bacteria</taxon>
        <taxon>Pseudomonadati</taxon>
        <taxon>Bacteroidota</taxon>
        <taxon>Bacteroidia</taxon>
        <taxon>Bacteroidales</taxon>
        <taxon>Porphyromonadaceae</taxon>
        <taxon>Porphyromonas</taxon>
    </lineage>
</organism>
<dbReference type="EMBL" id="JRFA01000027">
    <property type="protein sequence ID" value="KGN72769.1"/>
    <property type="molecule type" value="Genomic_DNA"/>
</dbReference>
<name>A0A0A2E8J2_9PORP</name>
<accession>A0A0A2E8J2</accession>
<sequence length="114" mass="13205">MKRYRFTDILYICSGLLLIIGAFFGFVRELWVNIVFALGAAGYLLSFMLTPPKNKDLRSRRLHRMGFLSGLLFGISAAYRFIGRGQQEWLLFFALGLVFMIYANLLTIKRKNKQ</sequence>
<feature type="transmembrane region" description="Helical" evidence="1">
    <location>
        <begin position="9"/>
        <end position="27"/>
    </location>
</feature>
<evidence type="ECO:0000313" key="4">
    <source>
        <dbReference type="Proteomes" id="UP000030103"/>
    </source>
</evidence>
<evidence type="ECO:0000313" key="2">
    <source>
        <dbReference type="EMBL" id="KGN72769.1"/>
    </source>
</evidence>
<reference evidence="3 5" key="2">
    <citation type="submission" date="2018-06" db="EMBL/GenBank/DDBJ databases">
        <authorList>
            <consortium name="Pathogen Informatics"/>
            <person name="Doyle S."/>
        </authorList>
    </citation>
    <scope>NUCLEOTIDE SEQUENCE [LARGE SCALE GENOMIC DNA]</scope>
    <source>
        <strain evidence="3 5">NCTC13100</strain>
    </source>
</reference>
<reference evidence="2 4" key="1">
    <citation type="submission" date="2014-09" db="EMBL/GenBank/DDBJ databases">
        <title>Draft Genome Sequence of Porphyromonas macacae COT-192_OH2859.</title>
        <authorList>
            <person name="Wallis C."/>
            <person name="Deusch O."/>
            <person name="O'Flynn C."/>
            <person name="Davis I."/>
            <person name="Horsfall A."/>
            <person name="Kirkwood N."/>
            <person name="Harris S."/>
            <person name="Eisen J.A."/>
            <person name="Coil D.A."/>
            <person name="Darling A.E."/>
            <person name="Jospin G."/>
            <person name="Alexiev A."/>
        </authorList>
    </citation>
    <scope>NUCLEOTIDE SEQUENCE [LARGE SCALE GENOMIC DNA]</scope>
    <source>
        <strain evidence="4">COT-192 OH2859</strain>
        <strain evidence="2">COT-192_OH2859</strain>
    </source>
</reference>
<protein>
    <submittedName>
        <fullName evidence="2">Uncharacterized protein</fullName>
    </submittedName>
</protein>